<dbReference type="GO" id="GO:0008270">
    <property type="term" value="F:zinc ion binding"/>
    <property type="evidence" value="ECO:0007669"/>
    <property type="project" value="InterPro"/>
</dbReference>
<dbReference type="EMBL" id="JAAOAQ010000247">
    <property type="protein sequence ID" value="KAF5559798.1"/>
    <property type="molecule type" value="Genomic_DNA"/>
</dbReference>
<dbReference type="InterPro" id="IPR036291">
    <property type="entry name" value="NAD(P)-bd_dom_sf"/>
</dbReference>
<gene>
    <name evidence="5" type="ORF">FPHYL_6898</name>
</gene>
<dbReference type="InterPro" id="IPR008030">
    <property type="entry name" value="NmrA-like"/>
</dbReference>
<name>A0A8H5JQY2_9HYPO</name>
<dbReference type="Proteomes" id="UP000582016">
    <property type="component" value="Unassembled WGS sequence"/>
</dbReference>
<evidence type="ECO:0000256" key="1">
    <source>
        <dbReference type="ARBA" id="ARBA00006328"/>
    </source>
</evidence>
<evidence type="ECO:0000313" key="6">
    <source>
        <dbReference type="Proteomes" id="UP000582016"/>
    </source>
</evidence>
<dbReference type="OrthoDB" id="10018191at2759"/>
<evidence type="ECO:0000256" key="3">
    <source>
        <dbReference type="SAM" id="MobiDB-lite"/>
    </source>
</evidence>
<dbReference type="GO" id="GO:0003677">
    <property type="term" value="F:DNA binding"/>
    <property type="evidence" value="ECO:0007669"/>
    <property type="project" value="InterPro"/>
</dbReference>
<evidence type="ECO:0000313" key="5">
    <source>
        <dbReference type="EMBL" id="KAF5559798.1"/>
    </source>
</evidence>
<comment type="caution">
    <text evidence="5">The sequence shown here is derived from an EMBL/GenBank/DDBJ whole genome shotgun (WGS) entry which is preliminary data.</text>
</comment>
<dbReference type="Pfam" id="PF05368">
    <property type="entry name" value="NmrA"/>
    <property type="match status" value="1"/>
</dbReference>
<feature type="compositionally biased region" description="Basic and acidic residues" evidence="3">
    <location>
        <begin position="1000"/>
        <end position="1029"/>
    </location>
</feature>
<dbReference type="PANTHER" id="PTHR42748">
    <property type="entry name" value="NITROGEN METABOLITE REPRESSION PROTEIN NMRA FAMILY MEMBER"/>
    <property type="match status" value="1"/>
</dbReference>
<feature type="region of interest" description="Disordered" evidence="3">
    <location>
        <begin position="981"/>
        <end position="1037"/>
    </location>
</feature>
<dbReference type="AlphaFoldDB" id="A0A8H5JQY2"/>
<evidence type="ECO:0000259" key="4">
    <source>
        <dbReference type="Pfam" id="PF05368"/>
    </source>
</evidence>
<protein>
    <submittedName>
        <fullName evidence="5">Transcription factor TDA9</fullName>
    </submittedName>
</protein>
<dbReference type="Gene3D" id="3.40.50.720">
    <property type="entry name" value="NAD(P)-binding Rossmann-like Domain"/>
    <property type="match status" value="1"/>
</dbReference>
<organism evidence="5 6">
    <name type="scientific">Fusarium phyllophilum</name>
    <dbReference type="NCBI Taxonomy" id="47803"/>
    <lineage>
        <taxon>Eukaryota</taxon>
        <taxon>Fungi</taxon>
        <taxon>Dikarya</taxon>
        <taxon>Ascomycota</taxon>
        <taxon>Pezizomycotina</taxon>
        <taxon>Sordariomycetes</taxon>
        <taxon>Hypocreomycetidae</taxon>
        <taxon>Hypocreales</taxon>
        <taxon>Nectriaceae</taxon>
        <taxon>Fusarium</taxon>
        <taxon>Fusarium fujikuroi species complex</taxon>
    </lineage>
</organism>
<sequence length="1037" mass="114109">MLSPQPQHIVDDSQGVSMTQSTCTISDMLLSQFDIGQVPTFTGIEFDQQGILGSFDNFSMFSFGTGQTPGLGGTKFDYDATDDPDLHSSAFPDSIPTIDTTSCSQKSRSGGLMTISASQMQKVQQIWSRQRPKVLAPINSRLWDAVIKHNADNIFTAPQQRGNLEDYQSLGRNMDQACRYRLIQYCNDLEGSCGSPARTTDKTDMLSMDLLDSGLDFYFQFFHPRLLPVCLHDLTSQALLKSASTDILTTLATALIIAYLALGFRDEIDIHQSYTVCTQMLRTADGQGLFMAGCDDDPILKVRQGAESPDNLWNSWARVESVKRLICCLLYLDMAYARLMSTSGVIAIDKVEIYLPCDDALFEDATTATAFLRSVQQGERITMPLMNVQSFHVLSPSKLNQNCTQILLRSLYLRLIAAKARLSEKHGRNQHSQSISLAQSYSTDEDYKTIIAGVVLLPKAHVSFLSERHQNNALGWHYLCILLTTDVELLETACGRDGLEAAEDSLVHVFRWSQSSSARRALLHAAQVFSILDSCLVRESYLTRPDLVLFVSALVISQYFLVTSYTGHGFGGPVFELLCAVDWTTVGDAGFGRAAGYLPPGRLGYEKTNSNPAIEFINKGGSVSFAGEVQGLGGVAAKKIARKFAHLMDGFGKWDGCGYSQLLRITGPLLGGTFYHAEFHRSAYQRLIDLSVTIVSSVPLELKSDKAKALAAKGAQLVKADLTIPSTLPEAFKGVWGVFAITDFYDTSVLDDPMSEEKQGQHIVEASVAAGVECFLWSTLPSSREISGGKFVTRLYEGKQSVDAVIRDAGLKGAFIRTGNFYENMISRKYAAYDRENDVIAMTRPIIGPDAELTSLYVEKDLGAVAKALFDQWDEKKDTLDGKYFLASGARETMGDINAVLEKVSGKKVIYKVKPTCGIPDRDIMLQLYNNVGMYPGVDIPTPEVAMLGVKLHSAENFIRESIWQTSIYIQSSVGVMSPSDIQDWDPASEAVDQTASATDDARETTPTDDQDGTKKRNTTKEAAADKPNPRNGLRRR</sequence>
<dbReference type="InterPro" id="IPR051164">
    <property type="entry name" value="NmrA-like_oxidored"/>
</dbReference>
<dbReference type="GO" id="GO:0006351">
    <property type="term" value="P:DNA-templated transcription"/>
    <property type="evidence" value="ECO:0007669"/>
    <property type="project" value="InterPro"/>
</dbReference>
<dbReference type="PANTHER" id="PTHR42748:SF7">
    <property type="entry name" value="NMRA LIKE REDOX SENSOR 1-RELATED"/>
    <property type="match status" value="1"/>
</dbReference>
<keyword evidence="6" id="KW-1185">Reference proteome</keyword>
<comment type="similarity">
    <text evidence="1">Belongs to the NmrA-type oxidoreductase family.</text>
</comment>
<dbReference type="Gene3D" id="3.90.25.10">
    <property type="entry name" value="UDP-galactose 4-epimerase, domain 1"/>
    <property type="match status" value="1"/>
</dbReference>
<accession>A0A8H5JQY2</accession>
<reference evidence="5 6" key="1">
    <citation type="submission" date="2020-05" db="EMBL/GenBank/DDBJ databases">
        <title>Identification and distribution of gene clusters putatively required for synthesis of sphingolipid metabolism inhibitors in phylogenetically diverse species of the filamentous fungus Fusarium.</title>
        <authorList>
            <person name="Kim H.-S."/>
            <person name="Busman M."/>
            <person name="Brown D.W."/>
            <person name="Divon H."/>
            <person name="Uhlig S."/>
            <person name="Proctor R.H."/>
        </authorList>
    </citation>
    <scope>NUCLEOTIDE SEQUENCE [LARGE SCALE GENOMIC DNA]</scope>
    <source>
        <strain evidence="5 6">NRRL 13617</strain>
    </source>
</reference>
<feature type="domain" description="NmrA-like" evidence="4">
    <location>
        <begin position="703"/>
        <end position="915"/>
    </location>
</feature>
<proteinExistence type="inferred from homology"/>
<keyword evidence="2" id="KW-0521">NADP</keyword>
<evidence type="ECO:0000256" key="2">
    <source>
        <dbReference type="ARBA" id="ARBA00022857"/>
    </source>
</evidence>
<dbReference type="SUPFAM" id="SSF51735">
    <property type="entry name" value="NAD(P)-binding Rossmann-fold domains"/>
    <property type="match status" value="1"/>
</dbReference>